<evidence type="ECO:0000256" key="2">
    <source>
        <dbReference type="ARBA" id="ARBA00023125"/>
    </source>
</evidence>
<dbReference type="InterPro" id="IPR036390">
    <property type="entry name" value="WH_DNA-bd_sf"/>
</dbReference>
<dbReference type="PRINTS" id="PR00035">
    <property type="entry name" value="HTHGNTR"/>
</dbReference>
<evidence type="ECO:0000256" key="1">
    <source>
        <dbReference type="ARBA" id="ARBA00023015"/>
    </source>
</evidence>
<protein>
    <submittedName>
        <fullName evidence="5">FadR family transcriptional regulator</fullName>
    </submittedName>
</protein>
<dbReference type="CDD" id="cd07377">
    <property type="entry name" value="WHTH_GntR"/>
    <property type="match status" value="1"/>
</dbReference>
<dbReference type="InterPro" id="IPR036388">
    <property type="entry name" value="WH-like_DNA-bd_sf"/>
</dbReference>
<dbReference type="PROSITE" id="PS50949">
    <property type="entry name" value="HTH_GNTR"/>
    <property type="match status" value="1"/>
</dbReference>
<dbReference type="Pfam" id="PF00392">
    <property type="entry name" value="GntR"/>
    <property type="match status" value="1"/>
</dbReference>
<gene>
    <name evidence="5" type="ORF">JJB09_05900</name>
</gene>
<keyword evidence="2" id="KW-0238">DNA-binding</keyword>
<name>A0A937CJW9_9HYPH</name>
<dbReference type="Gene3D" id="1.20.120.530">
    <property type="entry name" value="GntR ligand-binding domain-like"/>
    <property type="match status" value="1"/>
</dbReference>
<dbReference type="PANTHER" id="PTHR43537:SF44">
    <property type="entry name" value="GNTR FAMILY REGULATORY PROTEIN"/>
    <property type="match status" value="1"/>
</dbReference>
<comment type="caution">
    <text evidence="5">The sequence shown here is derived from an EMBL/GenBank/DDBJ whole genome shotgun (WGS) entry which is preliminary data.</text>
</comment>
<sequence>MTAAIERGKPMDGASLVSAAIGAITRHIRENELAPGDKLPSEATLSKELNVSRTVIREAFQSLAAMRLIELAAGKRATVCHLDHGAMSLLIEHGVHTEQINVQQIYDVRRTIEMRTATLAALRRTDAEAKLILSHAKAMKAEFNNSEAVMEHDLAFHLEIAKASRNPIFWLIVGAFQDVIRHTWPVGWKSRPSDAERHDHNKTHLDLAEAIAAGDPQTASQLMAKHFDDSIKALLAAGVS</sequence>
<dbReference type="Gene3D" id="1.10.10.10">
    <property type="entry name" value="Winged helix-like DNA-binding domain superfamily/Winged helix DNA-binding domain"/>
    <property type="match status" value="1"/>
</dbReference>
<dbReference type="InterPro" id="IPR008920">
    <property type="entry name" value="TF_FadR/GntR_C"/>
</dbReference>
<proteinExistence type="predicted"/>
<dbReference type="EMBL" id="JAEQNC010000003">
    <property type="protein sequence ID" value="MBL0371555.1"/>
    <property type="molecule type" value="Genomic_DNA"/>
</dbReference>
<keyword evidence="3" id="KW-0804">Transcription</keyword>
<keyword evidence="1" id="KW-0805">Transcription regulation</keyword>
<evidence type="ECO:0000259" key="4">
    <source>
        <dbReference type="PROSITE" id="PS50949"/>
    </source>
</evidence>
<dbReference type="InterPro" id="IPR011711">
    <property type="entry name" value="GntR_C"/>
</dbReference>
<dbReference type="GO" id="GO:0003700">
    <property type="term" value="F:DNA-binding transcription factor activity"/>
    <property type="evidence" value="ECO:0007669"/>
    <property type="project" value="InterPro"/>
</dbReference>
<organism evidence="5 6">
    <name type="scientific">Rhizobium setariae</name>
    <dbReference type="NCBI Taxonomy" id="2801340"/>
    <lineage>
        <taxon>Bacteria</taxon>
        <taxon>Pseudomonadati</taxon>
        <taxon>Pseudomonadota</taxon>
        <taxon>Alphaproteobacteria</taxon>
        <taxon>Hyphomicrobiales</taxon>
        <taxon>Rhizobiaceae</taxon>
        <taxon>Rhizobium/Agrobacterium group</taxon>
        <taxon>Rhizobium</taxon>
    </lineage>
</organism>
<reference evidence="5" key="1">
    <citation type="submission" date="2021-01" db="EMBL/GenBank/DDBJ databases">
        <title>Rhizobium sp. strain KVB221 16S ribosomal RNA gene Genome sequencing and assembly.</title>
        <authorList>
            <person name="Kang M."/>
        </authorList>
    </citation>
    <scope>NUCLEOTIDE SEQUENCE</scope>
    <source>
        <strain evidence="5">KVB221</strain>
    </source>
</reference>
<dbReference type="AlphaFoldDB" id="A0A937CJW9"/>
<dbReference type="GO" id="GO:0003677">
    <property type="term" value="F:DNA binding"/>
    <property type="evidence" value="ECO:0007669"/>
    <property type="project" value="UniProtKB-KW"/>
</dbReference>
<evidence type="ECO:0000313" key="6">
    <source>
        <dbReference type="Proteomes" id="UP000633219"/>
    </source>
</evidence>
<dbReference type="InterPro" id="IPR000524">
    <property type="entry name" value="Tscrpt_reg_HTH_GntR"/>
</dbReference>
<dbReference type="SUPFAM" id="SSF48008">
    <property type="entry name" value="GntR ligand-binding domain-like"/>
    <property type="match status" value="1"/>
</dbReference>
<dbReference type="PANTHER" id="PTHR43537">
    <property type="entry name" value="TRANSCRIPTIONAL REGULATOR, GNTR FAMILY"/>
    <property type="match status" value="1"/>
</dbReference>
<accession>A0A937CJW9</accession>
<evidence type="ECO:0000313" key="5">
    <source>
        <dbReference type="EMBL" id="MBL0371555.1"/>
    </source>
</evidence>
<evidence type="ECO:0000256" key="3">
    <source>
        <dbReference type="ARBA" id="ARBA00023163"/>
    </source>
</evidence>
<dbReference type="Pfam" id="PF07729">
    <property type="entry name" value="FCD"/>
    <property type="match status" value="1"/>
</dbReference>
<feature type="domain" description="HTH gntR-type" evidence="4">
    <location>
        <begin position="14"/>
        <end position="82"/>
    </location>
</feature>
<dbReference type="Proteomes" id="UP000633219">
    <property type="component" value="Unassembled WGS sequence"/>
</dbReference>
<dbReference type="SMART" id="SM00895">
    <property type="entry name" value="FCD"/>
    <property type="match status" value="1"/>
</dbReference>
<dbReference type="SUPFAM" id="SSF46785">
    <property type="entry name" value="Winged helix' DNA-binding domain"/>
    <property type="match status" value="1"/>
</dbReference>
<dbReference type="SMART" id="SM00345">
    <property type="entry name" value="HTH_GNTR"/>
    <property type="match status" value="1"/>
</dbReference>
<dbReference type="RefSeq" id="WP_201654572.1">
    <property type="nucleotide sequence ID" value="NZ_JAEQNC010000003.1"/>
</dbReference>
<keyword evidence="6" id="KW-1185">Reference proteome</keyword>